<organism evidence="2 3">
    <name type="scientific">Stylosanthes scabra</name>
    <dbReference type="NCBI Taxonomy" id="79078"/>
    <lineage>
        <taxon>Eukaryota</taxon>
        <taxon>Viridiplantae</taxon>
        <taxon>Streptophyta</taxon>
        <taxon>Embryophyta</taxon>
        <taxon>Tracheophyta</taxon>
        <taxon>Spermatophyta</taxon>
        <taxon>Magnoliopsida</taxon>
        <taxon>eudicotyledons</taxon>
        <taxon>Gunneridae</taxon>
        <taxon>Pentapetalae</taxon>
        <taxon>rosids</taxon>
        <taxon>fabids</taxon>
        <taxon>Fabales</taxon>
        <taxon>Fabaceae</taxon>
        <taxon>Papilionoideae</taxon>
        <taxon>50 kb inversion clade</taxon>
        <taxon>dalbergioids sensu lato</taxon>
        <taxon>Dalbergieae</taxon>
        <taxon>Pterocarpus clade</taxon>
        <taxon>Stylosanthes</taxon>
    </lineage>
</organism>
<accession>A0ABU6TNK7</accession>
<evidence type="ECO:0000313" key="2">
    <source>
        <dbReference type="EMBL" id="MED6149735.1"/>
    </source>
</evidence>
<name>A0ABU6TNK7_9FABA</name>
<feature type="domain" description="Glyoxal oxidase N-terminal" evidence="1">
    <location>
        <begin position="1"/>
        <end position="42"/>
    </location>
</feature>
<dbReference type="Pfam" id="PF07250">
    <property type="entry name" value="Glyoxal_oxid_N"/>
    <property type="match status" value="1"/>
</dbReference>
<dbReference type="EMBL" id="JASCZI010091272">
    <property type="protein sequence ID" value="MED6149735.1"/>
    <property type="molecule type" value="Genomic_DNA"/>
</dbReference>
<evidence type="ECO:0000313" key="3">
    <source>
        <dbReference type="Proteomes" id="UP001341840"/>
    </source>
</evidence>
<proteinExistence type="predicted"/>
<dbReference type="InterPro" id="IPR009880">
    <property type="entry name" value="Glyoxal_oxidase_N"/>
</dbReference>
<protein>
    <recommendedName>
        <fullName evidence="1">Glyoxal oxidase N-terminal domain-containing protein</fullName>
    </recommendedName>
</protein>
<reference evidence="2 3" key="1">
    <citation type="journal article" date="2023" name="Plants (Basel)">
        <title>Bridging the Gap: Combining Genomics and Transcriptomics Approaches to Understand Stylosanthes scabra, an Orphan Legume from the Brazilian Caatinga.</title>
        <authorList>
            <person name="Ferreira-Neto J.R.C."/>
            <person name="da Silva M.D."/>
            <person name="Binneck E."/>
            <person name="de Melo N.F."/>
            <person name="da Silva R.H."/>
            <person name="de Melo A.L.T.M."/>
            <person name="Pandolfi V."/>
            <person name="Bustamante F.O."/>
            <person name="Brasileiro-Vidal A.C."/>
            <person name="Benko-Iseppon A.M."/>
        </authorList>
    </citation>
    <scope>NUCLEOTIDE SEQUENCE [LARGE SCALE GENOMIC DNA]</scope>
    <source>
        <tissue evidence="2">Leaves</tissue>
    </source>
</reference>
<dbReference type="Gene3D" id="2.130.10.80">
    <property type="entry name" value="Galactose oxidase/kelch, beta-propeller"/>
    <property type="match status" value="1"/>
</dbReference>
<dbReference type="InterPro" id="IPR037293">
    <property type="entry name" value="Gal_Oxidase_central_sf"/>
</dbReference>
<gene>
    <name evidence="2" type="ORF">PIB30_065396</name>
</gene>
<evidence type="ECO:0000259" key="1">
    <source>
        <dbReference type="Pfam" id="PF07250"/>
    </source>
</evidence>
<sequence length="82" mass="8824">MLSGRVMGDALLLPNGQVLMLNGAQGTTAWWDADKPNYTPVTPLGCSRNASLAYGLARLLLLSAYLSWPFAWRVVGIGCDAR</sequence>
<keyword evidence="3" id="KW-1185">Reference proteome</keyword>
<dbReference type="Proteomes" id="UP001341840">
    <property type="component" value="Unassembled WGS sequence"/>
</dbReference>
<comment type="caution">
    <text evidence="2">The sequence shown here is derived from an EMBL/GenBank/DDBJ whole genome shotgun (WGS) entry which is preliminary data.</text>
</comment>